<evidence type="ECO:0000256" key="1">
    <source>
        <dbReference type="SAM" id="MobiDB-lite"/>
    </source>
</evidence>
<evidence type="ECO:0000313" key="2">
    <source>
        <dbReference type="EMBL" id="MDN3714121.1"/>
    </source>
</evidence>
<protein>
    <submittedName>
        <fullName evidence="2">Uncharacterized protein</fullName>
    </submittedName>
</protein>
<reference evidence="3" key="1">
    <citation type="journal article" date="2019" name="Int. J. Syst. Evol. Microbiol.">
        <title>The Global Catalogue of Microorganisms (GCM) 10K type strain sequencing project: providing services to taxonomists for standard genome sequencing and annotation.</title>
        <authorList>
            <consortium name="The Broad Institute Genomics Platform"/>
            <consortium name="The Broad Institute Genome Sequencing Center for Infectious Disease"/>
            <person name="Wu L."/>
            <person name="Ma J."/>
        </authorList>
    </citation>
    <scope>NUCLEOTIDE SEQUENCE [LARGE SCALE GENOMIC DNA]</scope>
    <source>
        <strain evidence="3">CECT 8482</strain>
    </source>
</reference>
<accession>A0ABT8DCY2</accession>
<gene>
    <name evidence="2" type="ORF">QWZ10_24280</name>
</gene>
<dbReference type="Proteomes" id="UP001243846">
    <property type="component" value="Unassembled WGS sequence"/>
</dbReference>
<comment type="caution">
    <text evidence="2">The sequence shown here is derived from an EMBL/GenBank/DDBJ whole genome shotgun (WGS) entry which is preliminary data.</text>
</comment>
<feature type="compositionally biased region" description="Basic and acidic residues" evidence="1">
    <location>
        <begin position="26"/>
        <end position="35"/>
    </location>
</feature>
<dbReference type="EMBL" id="JAUFRC010000003">
    <property type="protein sequence ID" value="MDN3714121.1"/>
    <property type="molecule type" value="Genomic_DNA"/>
</dbReference>
<feature type="region of interest" description="Disordered" evidence="1">
    <location>
        <begin position="26"/>
        <end position="83"/>
    </location>
</feature>
<name>A0ABT8DCY2_9RHOB</name>
<proteinExistence type="predicted"/>
<keyword evidence="3" id="KW-1185">Reference proteome</keyword>
<evidence type="ECO:0000313" key="3">
    <source>
        <dbReference type="Proteomes" id="UP001243846"/>
    </source>
</evidence>
<organism evidence="2 3">
    <name type="scientific">Paracoccus cavernae</name>
    <dbReference type="NCBI Taxonomy" id="1571207"/>
    <lineage>
        <taxon>Bacteria</taxon>
        <taxon>Pseudomonadati</taxon>
        <taxon>Pseudomonadota</taxon>
        <taxon>Alphaproteobacteria</taxon>
        <taxon>Rhodobacterales</taxon>
        <taxon>Paracoccaceae</taxon>
        <taxon>Paracoccus</taxon>
    </lineage>
</organism>
<sequence length="83" mass="9326">MIVLPIMLYNQIQIMVGAVLARRYAARDAGRDPNRETGPQSGTDRRKHPRARPNPTGQQRGRGGPDPRARTARFMHNLPKIQA</sequence>